<dbReference type="InterPro" id="IPR004089">
    <property type="entry name" value="MCPsignal_dom"/>
</dbReference>
<dbReference type="KEGG" id="suls:Sdiek1_2337"/>
<dbReference type="Pfam" id="PF00672">
    <property type="entry name" value="HAMP"/>
    <property type="match status" value="1"/>
</dbReference>
<dbReference type="Gene3D" id="3.30.450.20">
    <property type="entry name" value="PAS domain"/>
    <property type="match status" value="1"/>
</dbReference>
<feature type="domain" description="HAMP" evidence="7">
    <location>
        <begin position="320"/>
        <end position="374"/>
    </location>
</feature>
<dbReference type="Proteomes" id="UP000196005">
    <property type="component" value="Chromosome"/>
</dbReference>
<dbReference type="SMART" id="SM00283">
    <property type="entry name" value="MA"/>
    <property type="match status" value="1"/>
</dbReference>
<feature type="transmembrane region" description="Helical" evidence="5">
    <location>
        <begin position="12"/>
        <end position="33"/>
    </location>
</feature>
<dbReference type="SMART" id="SM00304">
    <property type="entry name" value="HAMP"/>
    <property type="match status" value="1"/>
</dbReference>
<dbReference type="SUPFAM" id="SSF58104">
    <property type="entry name" value="Methyl-accepting chemotaxis protein (MCP) signaling domain"/>
    <property type="match status" value="1"/>
</dbReference>
<dbReference type="Gene3D" id="1.10.287.950">
    <property type="entry name" value="Methyl-accepting chemotaxis protein"/>
    <property type="match status" value="1"/>
</dbReference>
<evidence type="ECO:0000256" key="5">
    <source>
        <dbReference type="SAM" id="Phobius"/>
    </source>
</evidence>
<dbReference type="PROSITE" id="PS50885">
    <property type="entry name" value="HAMP"/>
    <property type="match status" value="1"/>
</dbReference>
<comment type="similarity">
    <text evidence="2">Belongs to the methyl-accepting chemotaxis (MCP) protein family.</text>
</comment>
<evidence type="ECO:0000313" key="8">
    <source>
        <dbReference type="EMBL" id="ARU49488.1"/>
    </source>
</evidence>
<dbReference type="PANTHER" id="PTHR32089:SF114">
    <property type="entry name" value="METHYL-ACCEPTING CHEMOTAXIS PROTEIN MCPB"/>
    <property type="match status" value="1"/>
</dbReference>
<sequence>MGNWTISQKIYVPLFGGLVIGFILILFSSYLSIKDIESNVYTKEKNNLDVYIANQLDTKKEVCLTNAIVLGSNDNVLNALETGDRKSALKGLNDIVKSFTSNAGSKNPQIHIHTKDIKSFLRQWSPNKFGDDLSSFRPSIKKVKETKTPMYAIEMGVAGMSARGLAPVLNEGGEYIGSVEFILGFDDIVQMAKHDLDASIIFLTDKKHLDLSANAKNALLAKDTALSQPKEITDMALFNEIKDLNLEAQGHSFSTPNFFIVRQEIKSFEGNRIGEVLIAKKIDAVKSAVHEAQYVLVKLIITMSVITMLIMAMLVITLKKAVIDPVKELKERADNLASGDGDLTKKMDVLSGDEIGLASKAFNLFIDKVRNTVSMAKSASTENASVANELSSTALEVGKRAEETSSIVNETNTMSINIKEELSLSLQKAQKSKEEIAEAHSKLVNAKNQIVKMANQVQSNAATEIELSRQILQLSNDADQVKGVLTVISDIADQTNLLALNAAIEAARAGEHGRGFAVVADEVRNLAERTQKSLTEINATINVIVQSINDASDHMGSNSKNMETLAVIAAEAEKNIHETAVIMDNATLSSENTVNDYIETGKKVDAIVTKIEVINTITISNTRSMEEVSSATDHLSDLTEKLNQVLGNFRT</sequence>
<dbReference type="InterPro" id="IPR029151">
    <property type="entry name" value="Sensor-like_sf"/>
</dbReference>
<keyword evidence="5" id="KW-0812">Transmembrane</keyword>
<evidence type="ECO:0000256" key="3">
    <source>
        <dbReference type="PROSITE-ProRule" id="PRU00284"/>
    </source>
</evidence>
<protein>
    <submittedName>
        <fullName evidence="8">Methyl-accepting chemotaxis protein McpP</fullName>
    </submittedName>
</protein>
<gene>
    <name evidence="8" type="ORF">Sdiek1_2337</name>
</gene>
<evidence type="ECO:0000259" key="6">
    <source>
        <dbReference type="PROSITE" id="PS50111"/>
    </source>
</evidence>
<dbReference type="CDD" id="cd06225">
    <property type="entry name" value="HAMP"/>
    <property type="match status" value="1"/>
</dbReference>
<dbReference type="InterPro" id="IPR029150">
    <property type="entry name" value="dCache_3"/>
</dbReference>
<name>A0A1Y0HN06_9BACT</name>
<evidence type="ECO:0000256" key="4">
    <source>
        <dbReference type="SAM" id="Coils"/>
    </source>
</evidence>
<organism evidence="8 9">
    <name type="scientific">Sulfurospirillum diekertiae</name>
    <dbReference type="NCBI Taxonomy" id="1854492"/>
    <lineage>
        <taxon>Bacteria</taxon>
        <taxon>Pseudomonadati</taxon>
        <taxon>Campylobacterota</taxon>
        <taxon>Epsilonproteobacteria</taxon>
        <taxon>Campylobacterales</taxon>
        <taxon>Sulfurospirillaceae</taxon>
        <taxon>Sulfurospirillum</taxon>
    </lineage>
</organism>
<dbReference type="EMBL" id="CP021416">
    <property type="protein sequence ID" value="ARU49488.1"/>
    <property type="molecule type" value="Genomic_DNA"/>
</dbReference>
<dbReference type="Pfam" id="PF00015">
    <property type="entry name" value="MCPsignal"/>
    <property type="match status" value="1"/>
</dbReference>
<dbReference type="GO" id="GO:0016020">
    <property type="term" value="C:membrane"/>
    <property type="evidence" value="ECO:0007669"/>
    <property type="project" value="InterPro"/>
</dbReference>
<evidence type="ECO:0000259" key="7">
    <source>
        <dbReference type="PROSITE" id="PS50885"/>
    </source>
</evidence>
<keyword evidence="1 3" id="KW-0807">Transducer</keyword>
<dbReference type="PROSITE" id="PS50111">
    <property type="entry name" value="CHEMOTAXIS_TRANSDUC_2"/>
    <property type="match status" value="1"/>
</dbReference>
<evidence type="ECO:0000313" key="9">
    <source>
        <dbReference type="Proteomes" id="UP000196005"/>
    </source>
</evidence>
<keyword evidence="5" id="KW-0472">Membrane</keyword>
<feature type="transmembrane region" description="Helical" evidence="5">
    <location>
        <begin position="295"/>
        <end position="318"/>
    </location>
</feature>
<proteinExistence type="inferred from homology"/>
<dbReference type="AlphaFoldDB" id="A0A1Y0HN06"/>
<feature type="coiled-coil region" evidence="4">
    <location>
        <begin position="419"/>
        <end position="456"/>
    </location>
</feature>
<keyword evidence="4" id="KW-0175">Coiled coil</keyword>
<dbReference type="Pfam" id="PF14827">
    <property type="entry name" value="dCache_3"/>
    <property type="match status" value="1"/>
</dbReference>
<evidence type="ECO:0000256" key="2">
    <source>
        <dbReference type="ARBA" id="ARBA00029447"/>
    </source>
</evidence>
<feature type="domain" description="Methyl-accepting transducer" evidence="6">
    <location>
        <begin position="379"/>
        <end position="636"/>
    </location>
</feature>
<keyword evidence="5" id="KW-1133">Transmembrane helix</keyword>
<dbReference type="SUPFAM" id="SSF103190">
    <property type="entry name" value="Sensory domain-like"/>
    <property type="match status" value="1"/>
</dbReference>
<dbReference type="GO" id="GO:0007165">
    <property type="term" value="P:signal transduction"/>
    <property type="evidence" value="ECO:0007669"/>
    <property type="project" value="UniProtKB-KW"/>
</dbReference>
<dbReference type="PANTHER" id="PTHR32089">
    <property type="entry name" value="METHYL-ACCEPTING CHEMOTAXIS PROTEIN MCPB"/>
    <property type="match status" value="1"/>
</dbReference>
<reference evidence="9" key="1">
    <citation type="submission" date="2017-05" db="EMBL/GenBank/DDBJ databases">
        <title>Dechlorination kinetics govern the competition between two new strains of the genus Sulfurospirillum.</title>
        <authorList>
            <person name="Buttet G.F."/>
            <person name="Murray A.M."/>
            <person name="Goris T."/>
            <person name="Burion M."/>
            <person name="Lin B."/>
            <person name="Rolle M."/>
            <person name="Maillard J."/>
        </authorList>
    </citation>
    <scope>NUCLEOTIDE SEQUENCE [LARGE SCALE GENOMIC DNA]</scope>
    <source>
        <strain evidence="9">SL2-1</strain>
    </source>
</reference>
<keyword evidence="9" id="KW-1185">Reference proteome</keyword>
<dbReference type="InterPro" id="IPR003660">
    <property type="entry name" value="HAMP_dom"/>
</dbReference>
<evidence type="ECO:0000256" key="1">
    <source>
        <dbReference type="ARBA" id="ARBA00023224"/>
    </source>
</evidence>
<accession>A0A1Y0HN06</accession>